<evidence type="ECO:0000313" key="1">
    <source>
        <dbReference type="EMBL" id="JAD96840.1"/>
    </source>
</evidence>
<reference evidence="1" key="2">
    <citation type="journal article" date="2015" name="Data Brief">
        <title>Shoot transcriptome of the giant reed, Arundo donax.</title>
        <authorList>
            <person name="Barrero R.A."/>
            <person name="Guerrero F.D."/>
            <person name="Moolhuijzen P."/>
            <person name="Goolsby J.A."/>
            <person name="Tidwell J."/>
            <person name="Bellgard S.E."/>
            <person name="Bellgard M.I."/>
        </authorList>
    </citation>
    <scope>NUCLEOTIDE SEQUENCE</scope>
    <source>
        <tissue evidence="1">Shoot tissue taken approximately 20 cm above the soil surface</tissue>
    </source>
</reference>
<reference evidence="1" key="1">
    <citation type="submission" date="2014-09" db="EMBL/GenBank/DDBJ databases">
        <authorList>
            <person name="Magalhaes I.L.F."/>
            <person name="Oliveira U."/>
            <person name="Santos F.R."/>
            <person name="Vidigal T.H.D.A."/>
            <person name="Brescovit A.D."/>
            <person name="Santos A.J."/>
        </authorList>
    </citation>
    <scope>NUCLEOTIDE SEQUENCE</scope>
    <source>
        <tissue evidence="1">Shoot tissue taken approximately 20 cm above the soil surface</tissue>
    </source>
</reference>
<dbReference type="AlphaFoldDB" id="A0A0A9EG42"/>
<name>A0A0A9EG42_ARUDO</name>
<protein>
    <submittedName>
        <fullName evidence="1">Uncharacterized protein</fullName>
    </submittedName>
</protein>
<proteinExistence type="predicted"/>
<accession>A0A0A9EG42</accession>
<sequence>MYFPESLALIRYAGVSSSFNCEGGDRVTVMDRRRRLER</sequence>
<organism evidence="1">
    <name type="scientific">Arundo donax</name>
    <name type="common">Giant reed</name>
    <name type="synonym">Donax arundinaceus</name>
    <dbReference type="NCBI Taxonomy" id="35708"/>
    <lineage>
        <taxon>Eukaryota</taxon>
        <taxon>Viridiplantae</taxon>
        <taxon>Streptophyta</taxon>
        <taxon>Embryophyta</taxon>
        <taxon>Tracheophyta</taxon>
        <taxon>Spermatophyta</taxon>
        <taxon>Magnoliopsida</taxon>
        <taxon>Liliopsida</taxon>
        <taxon>Poales</taxon>
        <taxon>Poaceae</taxon>
        <taxon>PACMAD clade</taxon>
        <taxon>Arundinoideae</taxon>
        <taxon>Arundineae</taxon>
        <taxon>Arundo</taxon>
    </lineage>
</organism>
<dbReference type="EMBL" id="GBRH01201055">
    <property type="protein sequence ID" value="JAD96840.1"/>
    <property type="molecule type" value="Transcribed_RNA"/>
</dbReference>